<dbReference type="EMBL" id="CP036268">
    <property type="protein sequence ID" value="QDT36700.1"/>
    <property type="molecule type" value="Genomic_DNA"/>
</dbReference>
<evidence type="ECO:0000256" key="1">
    <source>
        <dbReference type="SAM" id="MobiDB-lite"/>
    </source>
</evidence>
<accession>A0A517QYT2</accession>
<dbReference type="OrthoDB" id="245202at2"/>
<protein>
    <submittedName>
        <fullName evidence="4">Trehalose utilization</fullName>
    </submittedName>
</protein>
<feature type="region of interest" description="Disordered" evidence="1">
    <location>
        <begin position="28"/>
        <end position="55"/>
    </location>
</feature>
<organism evidence="4 5">
    <name type="scientific">Stratiformator vulcanicus</name>
    <dbReference type="NCBI Taxonomy" id="2527980"/>
    <lineage>
        <taxon>Bacteria</taxon>
        <taxon>Pseudomonadati</taxon>
        <taxon>Planctomycetota</taxon>
        <taxon>Planctomycetia</taxon>
        <taxon>Planctomycetales</taxon>
        <taxon>Planctomycetaceae</taxon>
        <taxon>Stratiformator</taxon>
    </lineage>
</organism>
<feature type="compositionally biased region" description="Basic and acidic residues" evidence="1">
    <location>
        <begin position="343"/>
        <end position="354"/>
    </location>
</feature>
<evidence type="ECO:0000313" key="5">
    <source>
        <dbReference type="Proteomes" id="UP000317318"/>
    </source>
</evidence>
<dbReference type="InterPro" id="IPR029062">
    <property type="entry name" value="Class_I_gatase-like"/>
</dbReference>
<feature type="domain" description="ThuA-like" evidence="3">
    <location>
        <begin position="118"/>
        <end position="314"/>
    </location>
</feature>
<dbReference type="Pfam" id="PF06283">
    <property type="entry name" value="ThuA"/>
    <property type="match status" value="1"/>
</dbReference>
<dbReference type="SUPFAM" id="SSF52317">
    <property type="entry name" value="Class I glutamine amidotransferase-like"/>
    <property type="match status" value="1"/>
</dbReference>
<evidence type="ECO:0000313" key="4">
    <source>
        <dbReference type="EMBL" id="QDT36700.1"/>
    </source>
</evidence>
<evidence type="ECO:0000259" key="3">
    <source>
        <dbReference type="Pfam" id="PF06283"/>
    </source>
</evidence>
<reference evidence="4 5" key="1">
    <citation type="submission" date="2019-02" db="EMBL/GenBank/DDBJ databases">
        <title>Deep-cultivation of Planctomycetes and their phenomic and genomic characterization uncovers novel biology.</title>
        <authorList>
            <person name="Wiegand S."/>
            <person name="Jogler M."/>
            <person name="Boedeker C."/>
            <person name="Pinto D."/>
            <person name="Vollmers J."/>
            <person name="Rivas-Marin E."/>
            <person name="Kohn T."/>
            <person name="Peeters S.H."/>
            <person name="Heuer A."/>
            <person name="Rast P."/>
            <person name="Oberbeckmann S."/>
            <person name="Bunk B."/>
            <person name="Jeske O."/>
            <person name="Meyerdierks A."/>
            <person name="Storesund J.E."/>
            <person name="Kallscheuer N."/>
            <person name="Luecker S."/>
            <person name="Lage O.M."/>
            <person name="Pohl T."/>
            <person name="Merkel B.J."/>
            <person name="Hornburger P."/>
            <person name="Mueller R.-W."/>
            <person name="Bruemmer F."/>
            <person name="Labrenz M."/>
            <person name="Spormann A.M."/>
            <person name="Op den Camp H."/>
            <person name="Overmann J."/>
            <person name="Amann R."/>
            <person name="Jetten M.S.M."/>
            <person name="Mascher T."/>
            <person name="Medema M.H."/>
            <person name="Devos D.P."/>
            <person name="Kaster A.-K."/>
            <person name="Ovreas L."/>
            <person name="Rohde M."/>
            <person name="Galperin M.Y."/>
            <person name="Jogler C."/>
        </authorList>
    </citation>
    <scope>NUCLEOTIDE SEQUENCE [LARGE SCALE GENOMIC DNA]</scope>
    <source>
        <strain evidence="4 5">Pan189</strain>
    </source>
</reference>
<feature type="signal peptide" evidence="2">
    <location>
        <begin position="1"/>
        <end position="22"/>
    </location>
</feature>
<evidence type="ECO:0000256" key="2">
    <source>
        <dbReference type="SAM" id="SignalP"/>
    </source>
</evidence>
<feature type="region of interest" description="Disordered" evidence="1">
    <location>
        <begin position="330"/>
        <end position="354"/>
    </location>
</feature>
<dbReference type="KEGG" id="svp:Pan189_10620"/>
<keyword evidence="2" id="KW-0732">Signal</keyword>
<feature type="chain" id="PRO_5022201171" evidence="2">
    <location>
        <begin position="23"/>
        <end position="354"/>
    </location>
</feature>
<dbReference type="InterPro" id="IPR029010">
    <property type="entry name" value="ThuA-like"/>
</dbReference>
<proteinExistence type="predicted"/>
<dbReference type="Proteomes" id="UP000317318">
    <property type="component" value="Chromosome"/>
</dbReference>
<keyword evidence="5" id="KW-1185">Reference proteome</keyword>
<name>A0A517QYT2_9PLAN</name>
<dbReference type="AlphaFoldDB" id="A0A517QYT2"/>
<gene>
    <name evidence="4" type="ORF">Pan189_10620</name>
</gene>
<sequence precursor="true">MRRVDLLSIVAIVAVVLTVALASAGAQTNEAGESASNVESNAKSPVEAARTPVVDPSSNDAPLIVFLTGDEEYRSEESMPMLARILKRDYGVRVEVLYALAPDGTINPTNVESIPGMEILEQADLLVLFTRFRDLPHDQFRHFLKYVDSQKPIVGFRTATHAFRFRDESSQHRAWNGPKMRELIGQQWITHHGHFGDGKEPLTAVEPVAAKSMHPILRGVKPFNAYSWLYHVSGGGDTLAGDSDPLVEGRSLRSKHAAEGREARYPSEQPVVWTKTYNSAGDGSGRVFFTTLGHPFDFKQESMRKLALNGILWALGQEKQIPQDGANATIVGDYDPNNSGFGDKYKKDLRPAEL</sequence>
<feature type="compositionally biased region" description="Polar residues" evidence="1">
    <location>
        <begin position="28"/>
        <end position="43"/>
    </location>
</feature>
<dbReference type="Gene3D" id="3.40.50.880">
    <property type="match status" value="1"/>
</dbReference>